<dbReference type="Pfam" id="PF03704">
    <property type="entry name" value="BTAD"/>
    <property type="match status" value="1"/>
</dbReference>
<dbReference type="InterPro" id="IPR003593">
    <property type="entry name" value="AAA+_ATPase"/>
</dbReference>
<gene>
    <name evidence="6" type="ORF">ACFQS1_22555</name>
</gene>
<evidence type="ECO:0000313" key="7">
    <source>
        <dbReference type="Proteomes" id="UP001596548"/>
    </source>
</evidence>
<evidence type="ECO:0000259" key="5">
    <source>
        <dbReference type="PROSITE" id="PS51755"/>
    </source>
</evidence>
<feature type="compositionally biased region" description="Low complexity" evidence="4">
    <location>
        <begin position="252"/>
        <end position="278"/>
    </location>
</feature>
<dbReference type="SUPFAM" id="SSF46894">
    <property type="entry name" value="C-terminal effector domain of the bipartite response regulators"/>
    <property type="match status" value="1"/>
</dbReference>
<dbReference type="InterPro" id="IPR049945">
    <property type="entry name" value="AAA_22"/>
</dbReference>
<dbReference type="InterPro" id="IPR001867">
    <property type="entry name" value="OmpR/PhoB-type_DNA-bd"/>
</dbReference>
<comment type="caution">
    <text evidence="6">The sequence shown here is derived from an EMBL/GenBank/DDBJ whole genome shotgun (WGS) entry which is preliminary data.</text>
</comment>
<feature type="domain" description="OmpR/PhoB-type" evidence="5">
    <location>
        <begin position="1"/>
        <end position="97"/>
    </location>
</feature>
<dbReference type="SUPFAM" id="SSF48452">
    <property type="entry name" value="TPR-like"/>
    <property type="match status" value="2"/>
</dbReference>
<dbReference type="InterPro" id="IPR036388">
    <property type="entry name" value="WH-like_DNA-bd_sf"/>
</dbReference>
<dbReference type="InterPro" id="IPR016032">
    <property type="entry name" value="Sig_transdc_resp-reg_C-effctor"/>
</dbReference>
<evidence type="ECO:0000256" key="3">
    <source>
        <dbReference type="PROSITE-ProRule" id="PRU01091"/>
    </source>
</evidence>
<dbReference type="Gene3D" id="1.25.40.10">
    <property type="entry name" value="Tetratricopeptide repeat domain"/>
    <property type="match status" value="2"/>
</dbReference>
<dbReference type="PANTHER" id="PTHR47691">
    <property type="entry name" value="REGULATOR-RELATED"/>
    <property type="match status" value="1"/>
</dbReference>
<dbReference type="Gene3D" id="3.40.50.300">
    <property type="entry name" value="P-loop containing nucleotide triphosphate hydrolases"/>
    <property type="match status" value="1"/>
</dbReference>
<proteinExistence type="inferred from homology"/>
<dbReference type="SMART" id="SM01043">
    <property type="entry name" value="BTAD"/>
    <property type="match status" value="1"/>
</dbReference>
<dbReference type="PROSITE" id="PS51755">
    <property type="entry name" value="OMPR_PHOB"/>
    <property type="match status" value="1"/>
</dbReference>
<accession>A0ABW2HUH7</accession>
<dbReference type="SMART" id="SM00862">
    <property type="entry name" value="Trans_reg_C"/>
    <property type="match status" value="1"/>
</dbReference>
<dbReference type="InterPro" id="IPR027417">
    <property type="entry name" value="P-loop_NTPase"/>
</dbReference>
<dbReference type="Pfam" id="PF25872">
    <property type="entry name" value="HTH_77"/>
    <property type="match status" value="1"/>
</dbReference>
<dbReference type="Gene3D" id="1.10.10.10">
    <property type="entry name" value="Winged helix-like DNA-binding domain superfamily/Winged helix DNA-binding domain"/>
    <property type="match status" value="1"/>
</dbReference>
<evidence type="ECO:0000256" key="2">
    <source>
        <dbReference type="ARBA" id="ARBA00023125"/>
    </source>
</evidence>
<reference evidence="7" key="1">
    <citation type="journal article" date="2019" name="Int. J. Syst. Evol. Microbiol.">
        <title>The Global Catalogue of Microorganisms (GCM) 10K type strain sequencing project: providing services to taxonomists for standard genome sequencing and annotation.</title>
        <authorList>
            <consortium name="The Broad Institute Genomics Platform"/>
            <consortium name="The Broad Institute Genome Sequencing Center for Infectious Disease"/>
            <person name="Wu L."/>
            <person name="Ma J."/>
        </authorList>
    </citation>
    <scope>NUCLEOTIDE SEQUENCE [LARGE SCALE GENOMIC DNA]</scope>
    <source>
        <strain evidence="7">XZYJT-10</strain>
    </source>
</reference>
<evidence type="ECO:0000313" key="6">
    <source>
        <dbReference type="EMBL" id="MFC7276783.1"/>
    </source>
</evidence>
<dbReference type="RefSeq" id="WP_378971539.1">
    <property type="nucleotide sequence ID" value="NZ_JBHTBJ010000017.1"/>
</dbReference>
<feature type="region of interest" description="Disordered" evidence="4">
    <location>
        <begin position="238"/>
        <end position="289"/>
    </location>
</feature>
<evidence type="ECO:0000256" key="4">
    <source>
        <dbReference type="SAM" id="MobiDB-lite"/>
    </source>
</evidence>
<dbReference type="InterPro" id="IPR005158">
    <property type="entry name" value="BTAD"/>
</dbReference>
<dbReference type="Proteomes" id="UP001596548">
    <property type="component" value="Unassembled WGS sequence"/>
</dbReference>
<dbReference type="PRINTS" id="PR00364">
    <property type="entry name" value="DISEASERSIST"/>
</dbReference>
<name>A0ABW2HUH7_9ACTN</name>
<dbReference type="PANTHER" id="PTHR47691:SF3">
    <property type="entry name" value="HTH-TYPE TRANSCRIPTIONAL REGULATOR RV0890C-RELATED"/>
    <property type="match status" value="1"/>
</dbReference>
<dbReference type="CDD" id="cd15831">
    <property type="entry name" value="BTAD"/>
    <property type="match status" value="1"/>
</dbReference>
<dbReference type="SMART" id="SM00382">
    <property type="entry name" value="AAA"/>
    <property type="match status" value="1"/>
</dbReference>
<keyword evidence="2 3" id="KW-0238">DNA-binding</keyword>
<dbReference type="InterPro" id="IPR058852">
    <property type="entry name" value="HTH_77"/>
</dbReference>
<dbReference type="Pfam" id="PF00486">
    <property type="entry name" value="Trans_reg_C"/>
    <property type="match status" value="1"/>
</dbReference>
<dbReference type="SUPFAM" id="SSF52540">
    <property type="entry name" value="P-loop containing nucleoside triphosphate hydrolases"/>
    <property type="match status" value="1"/>
</dbReference>
<dbReference type="Pfam" id="PF13401">
    <property type="entry name" value="AAA_22"/>
    <property type="match status" value="1"/>
</dbReference>
<feature type="DNA-binding region" description="OmpR/PhoB-type" evidence="3">
    <location>
        <begin position="1"/>
        <end position="97"/>
    </location>
</feature>
<evidence type="ECO:0000256" key="1">
    <source>
        <dbReference type="ARBA" id="ARBA00005820"/>
    </source>
</evidence>
<protein>
    <submittedName>
        <fullName evidence="6">BTAD domain-containing putative transcriptional regulator</fullName>
    </submittedName>
</protein>
<keyword evidence="7" id="KW-1185">Reference proteome</keyword>
<organism evidence="6 7">
    <name type="scientific">Paractinoplanes rhizophilus</name>
    <dbReference type="NCBI Taxonomy" id="1416877"/>
    <lineage>
        <taxon>Bacteria</taxon>
        <taxon>Bacillati</taxon>
        <taxon>Actinomycetota</taxon>
        <taxon>Actinomycetes</taxon>
        <taxon>Micromonosporales</taxon>
        <taxon>Micromonosporaceae</taxon>
        <taxon>Paractinoplanes</taxon>
    </lineage>
</organism>
<comment type="similarity">
    <text evidence="1">Belongs to the AfsR/DnrI/RedD regulatory family.</text>
</comment>
<sequence>MAQVSIRVLGPIEVQAPGHPAVSPAPALRALLARLATTPGRVVSADALIDALWGEELPADAANALQIRVSKLRRALTRAGLDADALVTRAPGYLLAVPADAVDAYRFDQLVAAGAHDEALGLWRGPALADAGDSEWARAERGRLEEKRLAAAEDRLERLVGAGRHAEAVAELEGLIAEHPLRERLYRLLMLALYRGGRQADALAVHQRLRARLADELGIDPSPDLQALTEAILRQQVPAAPSAAPPPAPVLPTSEPGSPAPAPASATPAAASPAAPATSPVPPRLTSFVGRDADVRTTLDQLRTARIVTLTGPGGVGKTTLALETARQAADVHIVRLAGLAPQADVAESLATQLGLQTPATGDQAVEAVVEHLRHRHVLLVVDNCEHVIDSAATVIDRVVHGTTGVRILATSREALAVPGETQIAVGPLAVPVETATLEEIAAAPAVRLFLDRARSVRPGLPLDEDACRAIAEICRQLDGMPLAVELAAARAKALPPAEIAGRLRDRFALLTAGPRGSEARHRTLRATIDWSHDLLPADERRLLRRLAVFRGGWTLEAAEEVCGFAGAEPADVPDLLFRLVDRSLVTADPATGRFRLLVTIREYASGKLRDAGEETEVARRHLAHYADLAERYGPLTRFTGPAWDRIAEEQDNLRAALEFGPRSPDGLRLTLALIMFWNYGRRFEGVRAIEALLAGDGLSDDARARLLQAYGFLHVYYPTAESRAASRASLALFEALGDEHNAAIARLTIAFEGQYGGDAPENLALVRRAREVLGDVDRGWWRAMTYHVEGLIELRTSAFEASAGHFRHSLELFRAADDRLMSSALEAHLGIALRESGRLDEAVAVLERAADQCRRTGSLHGLAFALVQLAHTRLDAGRSERVPAELAEADEVAARVRNPRNPAWAAWGRARLALAAGDAVAAADDCRRAAELLADREFPWARARLWATYAEAARAAGRLDEAERARGAII</sequence>
<dbReference type="EMBL" id="JBHTBJ010000017">
    <property type="protein sequence ID" value="MFC7276783.1"/>
    <property type="molecule type" value="Genomic_DNA"/>
</dbReference>
<dbReference type="InterPro" id="IPR011990">
    <property type="entry name" value="TPR-like_helical_dom_sf"/>
</dbReference>